<proteinExistence type="inferred from homology"/>
<keyword evidence="3 9" id="KW-0479">Metal-binding</keyword>
<evidence type="ECO:0000256" key="9">
    <source>
        <dbReference type="RuleBase" id="RU003682"/>
    </source>
</evidence>
<dbReference type="InterPro" id="IPR027443">
    <property type="entry name" value="IPNS-like_sf"/>
</dbReference>
<comment type="pathway">
    <text evidence="2">Hormone biosynthesis.</text>
</comment>
<reference evidence="12" key="2">
    <citation type="submission" date="2025-08" db="UniProtKB">
        <authorList>
            <consortium name="RefSeq"/>
        </authorList>
    </citation>
    <scope>IDENTIFICATION</scope>
    <source>
        <tissue evidence="12">Etiolated seedlings</tissue>
    </source>
</reference>
<dbReference type="eggNOG" id="KOG0143">
    <property type="taxonomic scope" value="Eukaryota"/>
</dbReference>
<protein>
    <submittedName>
        <fullName evidence="12">Gibberellin 20 oxidase 1-B-like</fullName>
    </submittedName>
</protein>
<evidence type="ECO:0000256" key="6">
    <source>
        <dbReference type="ARBA" id="ARBA00037909"/>
    </source>
</evidence>
<gene>
    <name evidence="12" type="primary">LOC101488618</name>
</gene>
<feature type="domain" description="Fe2OG dioxygenase" evidence="10">
    <location>
        <begin position="214"/>
        <end position="314"/>
    </location>
</feature>
<dbReference type="PaxDb" id="3827-XP_004495770.1"/>
<dbReference type="InterPro" id="IPR005123">
    <property type="entry name" value="Oxoglu/Fe-dep_dioxygenase_dom"/>
</dbReference>
<dbReference type="PROSITE" id="PS51471">
    <property type="entry name" value="FE2OG_OXY"/>
    <property type="match status" value="1"/>
</dbReference>
<dbReference type="FunFam" id="2.60.120.330:FF:000003">
    <property type="entry name" value="Gibberellin 20 oxidase 2"/>
    <property type="match status" value="1"/>
</dbReference>
<keyword evidence="5 9" id="KW-0408">Iron</keyword>
<dbReference type="SUPFAM" id="SSF51197">
    <property type="entry name" value="Clavaminate synthase-like"/>
    <property type="match status" value="1"/>
</dbReference>
<dbReference type="OrthoDB" id="288590at2759"/>
<dbReference type="InterPro" id="IPR026992">
    <property type="entry name" value="DIOX_N"/>
</dbReference>
<sequence length="375" mass="42831">MDSGLCLVSSLKHQTIVQNNFYDPSWLQKQRHVPMNFVWPKECLVNANEELQAPLVDLDGFLKGNEEATKNVAKLISKACSTHGFFQVINHGVDLSLIGEAYNQMDGFFKQPINRKLNARKKKGSMWGYSGAHADRFSSKLPWKETLSFPFYDNTFEPVVTNYFDSTLGEDFQQAGVAFQKYCEAMKKLGMKLMEILAISLGVDRLHYKYLFEDGCSIMRCNYYPSCQEPSVALGTGPHCDPTTLTILHQDQVGGLDVFADHKWQTVKPRSDAFVVNIGDTFTALSNGRYKSCLHRAVVNRYKERRSLAFFLCPKEDKVLRAPQDIVSRDGTKQYPDFTWSRLLQFTQNYYRADEATLQNFTKWLISSKTTNPLP</sequence>
<dbReference type="InterPro" id="IPR044861">
    <property type="entry name" value="IPNS-like_FE2OG_OXY"/>
</dbReference>
<comment type="similarity">
    <text evidence="7">Belongs to the iron/ascorbate-dependent oxidoreductase family. GA20OX subfamily.</text>
</comment>
<dbReference type="Gene3D" id="2.60.120.330">
    <property type="entry name" value="B-lactam Antibiotic, Isopenicillin N Synthase, Chain"/>
    <property type="match status" value="1"/>
</dbReference>
<evidence type="ECO:0000256" key="7">
    <source>
        <dbReference type="ARBA" id="ARBA00043997"/>
    </source>
</evidence>
<dbReference type="GO" id="GO:0009686">
    <property type="term" value="P:gibberellin biosynthetic process"/>
    <property type="evidence" value="ECO:0007669"/>
    <property type="project" value="UniProtKB-ARBA"/>
</dbReference>
<dbReference type="PRINTS" id="PR00682">
    <property type="entry name" value="IPNSYNTHASE"/>
</dbReference>
<reference evidence="11" key="1">
    <citation type="journal article" date="2013" name="Nat. Biotechnol.">
        <title>Draft genome sequence of chickpea (Cicer arietinum) provides a resource for trait improvement.</title>
        <authorList>
            <person name="Varshney R.K."/>
            <person name="Song C."/>
            <person name="Saxena R.K."/>
            <person name="Azam S."/>
            <person name="Yu S."/>
            <person name="Sharpe A.G."/>
            <person name="Cannon S."/>
            <person name="Baek J."/>
            <person name="Rosen B.D."/>
            <person name="Tar'an B."/>
            <person name="Millan T."/>
            <person name="Zhang X."/>
            <person name="Ramsay L.D."/>
            <person name="Iwata A."/>
            <person name="Wang Y."/>
            <person name="Nelson W."/>
            <person name="Farmer A.D."/>
            <person name="Gaur P.M."/>
            <person name="Soderlund C."/>
            <person name="Penmetsa R.V."/>
            <person name="Xu C."/>
            <person name="Bharti A.K."/>
            <person name="He W."/>
            <person name="Winter P."/>
            <person name="Zhao S."/>
            <person name="Hane J.K."/>
            <person name="Carrasquilla-Garcia N."/>
            <person name="Condie J.A."/>
            <person name="Upadhyaya H.D."/>
            <person name="Luo M.C."/>
            <person name="Thudi M."/>
            <person name="Gowda C.L."/>
            <person name="Singh N.P."/>
            <person name="Lichtenzveig J."/>
            <person name="Gali K.K."/>
            <person name="Rubio J."/>
            <person name="Nadarajan N."/>
            <person name="Dolezel J."/>
            <person name="Bansal K.C."/>
            <person name="Xu X."/>
            <person name="Edwards D."/>
            <person name="Zhang G."/>
            <person name="Kahl G."/>
            <person name="Gil J."/>
            <person name="Singh K.B."/>
            <person name="Datta S.K."/>
            <person name="Jackson S.A."/>
            <person name="Wang J."/>
            <person name="Cook D.R."/>
        </authorList>
    </citation>
    <scope>NUCLEOTIDE SEQUENCE [LARGE SCALE GENOMIC DNA]</scope>
    <source>
        <strain evidence="11">cv. CDC Frontier</strain>
    </source>
</reference>
<evidence type="ECO:0000256" key="1">
    <source>
        <dbReference type="ARBA" id="ARBA00001961"/>
    </source>
</evidence>
<dbReference type="GO" id="GO:0045544">
    <property type="term" value="F:gibberellin 20-oxidase activity"/>
    <property type="evidence" value="ECO:0007669"/>
    <property type="project" value="UniProtKB-ARBA"/>
</dbReference>
<evidence type="ECO:0000256" key="5">
    <source>
        <dbReference type="ARBA" id="ARBA00023004"/>
    </source>
</evidence>
<evidence type="ECO:0000256" key="8">
    <source>
        <dbReference type="ARBA" id="ARBA00050508"/>
    </source>
</evidence>
<dbReference type="InterPro" id="IPR050231">
    <property type="entry name" value="Iron_ascorbate_oxido_reductase"/>
</dbReference>
<organism evidence="11 12">
    <name type="scientific">Cicer arietinum</name>
    <name type="common">Chickpea</name>
    <name type="synonym">Garbanzo</name>
    <dbReference type="NCBI Taxonomy" id="3827"/>
    <lineage>
        <taxon>Eukaryota</taxon>
        <taxon>Viridiplantae</taxon>
        <taxon>Streptophyta</taxon>
        <taxon>Embryophyta</taxon>
        <taxon>Tracheophyta</taxon>
        <taxon>Spermatophyta</taxon>
        <taxon>Magnoliopsida</taxon>
        <taxon>eudicotyledons</taxon>
        <taxon>Gunneridae</taxon>
        <taxon>Pentapetalae</taxon>
        <taxon>rosids</taxon>
        <taxon>fabids</taxon>
        <taxon>Fabales</taxon>
        <taxon>Fabaceae</taxon>
        <taxon>Papilionoideae</taxon>
        <taxon>50 kb inversion clade</taxon>
        <taxon>NPAAA clade</taxon>
        <taxon>Hologalegina</taxon>
        <taxon>IRL clade</taxon>
        <taxon>Cicereae</taxon>
        <taxon>Cicer</taxon>
    </lineage>
</organism>
<evidence type="ECO:0000256" key="4">
    <source>
        <dbReference type="ARBA" id="ARBA00023002"/>
    </source>
</evidence>
<comment type="catalytic activity">
    <reaction evidence="8">
        <text>gibberellin A12 + 2 2-oxoglutarate + 3 O2 + H(+) = gibberellin A9 + 2 succinate + 3 CO2 + 2 H2O</text>
        <dbReference type="Rhea" id="RHEA:60772"/>
        <dbReference type="ChEBI" id="CHEBI:15377"/>
        <dbReference type="ChEBI" id="CHEBI:15378"/>
        <dbReference type="ChEBI" id="CHEBI:15379"/>
        <dbReference type="ChEBI" id="CHEBI:16526"/>
        <dbReference type="ChEBI" id="CHEBI:16810"/>
        <dbReference type="ChEBI" id="CHEBI:30031"/>
        <dbReference type="ChEBI" id="CHEBI:58627"/>
        <dbReference type="ChEBI" id="CHEBI:73255"/>
    </reaction>
    <physiologicalReaction direction="left-to-right" evidence="8">
        <dbReference type="Rhea" id="RHEA:60773"/>
    </physiologicalReaction>
</comment>
<keyword evidence="11" id="KW-1185">Reference proteome</keyword>
<evidence type="ECO:0000313" key="12">
    <source>
        <dbReference type="RefSeq" id="XP_004495770.1"/>
    </source>
</evidence>
<keyword evidence="4 9" id="KW-0560">Oxidoreductase</keyword>
<evidence type="ECO:0000256" key="3">
    <source>
        <dbReference type="ARBA" id="ARBA00022723"/>
    </source>
</evidence>
<name>A0A1S2XWV4_CICAR</name>
<accession>A0A1S2XWV4</accession>
<dbReference type="KEGG" id="cam:101488618"/>
<evidence type="ECO:0000313" key="11">
    <source>
        <dbReference type="Proteomes" id="UP000087171"/>
    </source>
</evidence>
<evidence type="ECO:0000259" key="10">
    <source>
        <dbReference type="PROSITE" id="PS51471"/>
    </source>
</evidence>
<evidence type="ECO:0000256" key="2">
    <source>
        <dbReference type="ARBA" id="ARBA00004972"/>
    </source>
</evidence>
<comment type="cofactor">
    <cofactor evidence="1">
        <name>L-ascorbate</name>
        <dbReference type="ChEBI" id="CHEBI:38290"/>
    </cofactor>
</comment>
<dbReference type="PANTHER" id="PTHR47990">
    <property type="entry name" value="2-OXOGLUTARATE (2OG) AND FE(II)-DEPENDENT OXYGENASE SUPERFAMILY PROTEIN-RELATED"/>
    <property type="match status" value="1"/>
</dbReference>
<dbReference type="RefSeq" id="XP_004495770.1">
    <property type="nucleotide sequence ID" value="XM_004495713.2"/>
</dbReference>
<dbReference type="AlphaFoldDB" id="A0A1S2XWV4"/>
<dbReference type="Proteomes" id="UP000087171">
    <property type="component" value="Chromosome Ca4"/>
</dbReference>
<comment type="pathway">
    <text evidence="6">Plant hormone biosynthesis; gibberellin biosynthesis.</text>
</comment>
<dbReference type="Pfam" id="PF03171">
    <property type="entry name" value="2OG-FeII_Oxy"/>
    <property type="match status" value="1"/>
</dbReference>
<dbReference type="GeneID" id="101488618"/>
<dbReference type="Pfam" id="PF14226">
    <property type="entry name" value="DIOX_N"/>
    <property type="match status" value="1"/>
</dbReference>
<dbReference type="GO" id="GO:0046872">
    <property type="term" value="F:metal ion binding"/>
    <property type="evidence" value="ECO:0007669"/>
    <property type="project" value="UniProtKB-KW"/>
</dbReference>